<keyword evidence="2" id="KW-1133">Transmembrane helix</keyword>
<evidence type="ECO:0000256" key="1">
    <source>
        <dbReference type="SAM" id="Coils"/>
    </source>
</evidence>
<feature type="coiled-coil region" evidence="1">
    <location>
        <begin position="279"/>
        <end position="315"/>
    </location>
</feature>
<proteinExistence type="predicted"/>
<evidence type="ECO:0000256" key="2">
    <source>
        <dbReference type="SAM" id="Phobius"/>
    </source>
</evidence>
<sequence>MSRKLRGLKRKIIKNITKKPSAKNIIKGTLRGTYNAAVSAKNAAVSAKNAAVSAKDSTVSSVKKKYFGNYEDEYLNENNRNTKTDDINGSAWIKVYDVAESDKDNLDEIEKMKDSVGTDKDKINPIIHINESEIDIEKEIEKIKEEFDEEEFSSSNFNIFDASDEDLEKKGEDFNKKKAEILEQKKAEILEQLITHIKEKKYTEKAGIRNVKRALSTKKIVIPYSNIDENDFSVKNLKDELLKKFKILDKVYIEIEENGILNYYISTPIKKYLRYAIVKERIIKDDKKKEKELAKKEKQKKLDAKKSEANKLFDDIGVDILSDNIIFAIPPCSKLAKAYCNIHPFNVILYEKITKYGLILEKVNYNPGTSNSYENIKDFFEQNDGVSSFNVIDEKIKEVYISLSSQASAPKESQKAALAAKGKVGGKQIGGGTEVIDLTGVKEVIDIVYDAKYLESFESKKFYYKYEDNGIEIYYLCKSSILDYRYNHKSWESRDKEKYYNDNSIDKAGLQSNLNSIKKLNNNLTITLKKIREKAIENGNINKNKEVERQDRSDERFNDNAGKVGFYTTQLFVYTAKYIQDTFLAGIKVLFSSSWNNVITGFLIFLFIILVIIMGVVLGKGENDSGNYGPNKKPKEENKDFISLLKSMPANINSAYADFNNFATNLGNMITNGRRAVNDFTEAITGDNIPEDLVRLTTYDKDEDEDKGRGGDNIIHFYNENNEISGVIRSGVISAYKPIAKIIPKQNGINSTGQKINETNFKLKSVPNGPNGDGQLYKLDCDNSNTSNYFTKSCKLRKDYSLDTRFIKEPESDYEQIKIND</sequence>
<protein>
    <submittedName>
        <fullName evidence="3">Uncharacterized protein</fullName>
    </submittedName>
</protein>
<dbReference type="EMBL" id="MW030604">
    <property type="protein sequence ID" value="QPI16792.1"/>
    <property type="molecule type" value="Genomic_DNA"/>
</dbReference>
<reference evidence="3" key="1">
    <citation type="submission" date="2020-08" db="EMBL/GenBank/DDBJ databases">
        <title>Bridging the membrane lipid divide: bacteria of the FCB group superphylum have the potential to synthesize archaeal ether lipids.</title>
        <authorList>
            <person name="Villanueva L."/>
            <person name="von Meijenfeldt F.A.B."/>
            <person name="Westbye A.B."/>
            <person name="Yadav S."/>
            <person name="Hopmans E.C."/>
            <person name="Dutilh B.E."/>
            <person name="Sinninghe Damste J.S."/>
        </authorList>
    </citation>
    <scope>NUCLEOTIDE SEQUENCE</scope>
    <source>
        <strain evidence="3">NIOZ-UU159</strain>
    </source>
</reference>
<keyword evidence="1" id="KW-0175">Coiled coil</keyword>
<accession>A0A7S9STA8</accession>
<keyword evidence="2" id="KW-0812">Transmembrane</keyword>
<evidence type="ECO:0000313" key="3">
    <source>
        <dbReference type="EMBL" id="QPI16792.1"/>
    </source>
</evidence>
<name>A0A7S9STA8_9VIRU</name>
<keyword evidence="2" id="KW-0472">Membrane</keyword>
<organism evidence="3">
    <name type="scientific">Virus NIOZ-UU159</name>
    <dbReference type="NCBI Taxonomy" id="2763270"/>
    <lineage>
        <taxon>Viruses</taxon>
    </lineage>
</organism>
<feature type="transmembrane region" description="Helical" evidence="2">
    <location>
        <begin position="598"/>
        <end position="618"/>
    </location>
</feature>
<gene>
    <name evidence="3" type="ORF">NIOZUU159_00287</name>
</gene>